<dbReference type="GO" id="GO:0004672">
    <property type="term" value="F:protein kinase activity"/>
    <property type="evidence" value="ECO:0007669"/>
    <property type="project" value="InterPro"/>
</dbReference>
<gene>
    <name evidence="2" type="ORF">ZEAMMB73_Zm00001d045202</name>
</gene>
<dbReference type="InterPro" id="IPR000719">
    <property type="entry name" value="Prot_kinase_dom"/>
</dbReference>
<dbReference type="ExpressionAtlas" id="A0A1D6NUK0">
    <property type="expression patterns" value="baseline and differential"/>
</dbReference>
<dbReference type="SUPFAM" id="SSF56112">
    <property type="entry name" value="Protein kinase-like (PK-like)"/>
    <property type="match status" value="1"/>
</dbReference>
<organism evidence="2">
    <name type="scientific">Zea mays</name>
    <name type="common">Maize</name>
    <dbReference type="NCBI Taxonomy" id="4577"/>
    <lineage>
        <taxon>Eukaryota</taxon>
        <taxon>Viridiplantae</taxon>
        <taxon>Streptophyta</taxon>
        <taxon>Embryophyta</taxon>
        <taxon>Tracheophyta</taxon>
        <taxon>Spermatophyta</taxon>
        <taxon>Magnoliopsida</taxon>
        <taxon>Liliopsida</taxon>
        <taxon>Poales</taxon>
        <taxon>Poaceae</taxon>
        <taxon>PACMAD clade</taxon>
        <taxon>Panicoideae</taxon>
        <taxon>Andropogonodae</taxon>
        <taxon>Andropogoneae</taxon>
        <taxon>Tripsacinae</taxon>
        <taxon>Zea</taxon>
    </lineage>
</organism>
<accession>A0A1D6NUK0</accession>
<dbReference type="PANTHER" id="PTHR48006:SF20">
    <property type="entry name" value="OS08G0276400 PROTEIN"/>
    <property type="match status" value="1"/>
</dbReference>
<feature type="compositionally biased region" description="Basic and acidic residues" evidence="1">
    <location>
        <begin position="335"/>
        <end position="344"/>
    </location>
</feature>
<dbReference type="PROSITE" id="PS50011">
    <property type="entry name" value="PROTEIN_KINASE_DOM"/>
    <property type="match status" value="1"/>
</dbReference>
<dbReference type="Gene3D" id="3.30.200.20">
    <property type="entry name" value="Phosphorylase Kinase, domain 1"/>
    <property type="match status" value="1"/>
</dbReference>
<evidence type="ECO:0000256" key="1">
    <source>
        <dbReference type="SAM" id="MobiDB-lite"/>
    </source>
</evidence>
<evidence type="ECO:0000313" key="2">
    <source>
        <dbReference type="EMBL" id="AQL01820.1"/>
    </source>
</evidence>
<proteinExistence type="predicted"/>
<dbReference type="SMR" id="A0A1D6NUK0"/>
<dbReference type="Gene3D" id="1.10.510.10">
    <property type="entry name" value="Transferase(Phosphotransferase) domain 1"/>
    <property type="match status" value="1"/>
</dbReference>
<dbReference type="PANTHER" id="PTHR48006">
    <property type="entry name" value="LEUCINE-RICH REPEAT-CONTAINING PROTEIN DDB_G0281931-RELATED"/>
    <property type="match status" value="1"/>
</dbReference>
<dbReference type="AlphaFoldDB" id="A0A1D6NUK0"/>
<sequence length="344" mass="37591">MHPKLPRAARRLLCCGGAAASPEEDLSDEGRRSLRWVFSLRELRSATNSFNYDNKIGEGPLGSVYWGQVWDGSQIAVKRLNNAKNGTEAEFASEVEILGRIRHKNLLSFRGYCADGPERVLVYDFMANSSLYLHRHATPKIIHGSVKATNVLLDSDFRAHAGDFGLARLIPDDGTDHEKIASSESQRGYLAPEYAAMSGKPTAGCDVYSFGIILLELASGRRPVEKSGSGKACGIRSWVLPLARQGRYDEIADSKLGDKFSGPELRRMVLVGLACTRSEPEKRPTMLQVVPLLKGESKETLVKLEREELFSPDSTTVSSQGTPTPDGSTDSAPPLKKDKELVGA</sequence>
<protein>
    <submittedName>
        <fullName evidence="2">Protein kinase superfamily protein</fullName>
    </submittedName>
</protein>
<keyword evidence="2" id="KW-0808">Transferase</keyword>
<name>A0A1D6NUK0_MAIZE</name>
<dbReference type="EMBL" id="CM000785">
    <property type="protein sequence ID" value="AQL01820.1"/>
    <property type="molecule type" value="Genomic_DNA"/>
</dbReference>
<keyword evidence="2" id="KW-0418">Kinase</keyword>
<dbReference type="GO" id="GO:0005524">
    <property type="term" value="F:ATP binding"/>
    <property type="evidence" value="ECO:0007669"/>
    <property type="project" value="InterPro"/>
</dbReference>
<feature type="region of interest" description="Disordered" evidence="1">
    <location>
        <begin position="306"/>
        <end position="344"/>
    </location>
</feature>
<dbReference type="FunFam" id="3.30.200.20:FF:000305">
    <property type="entry name" value="PTI1-like tyrosine-protein kinase At3g15890"/>
    <property type="match status" value="1"/>
</dbReference>
<dbReference type="InterPro" id="IPR051824">
    <property type="entry name" value="LRR_Rcpt-Like_S/T_Kinase"/>
</dbReference>
<dbReference type="Pfam" id="PF00069">
    <property type="entry name" value="Pkinase"/>
    <property type="match status" value="2"/>
</dbReference>
<feature type="compositionally biased region" description="Polar residues" evidence="1">
    <location>
        <begin position="312"/>
        <end position="331"/>
    </location>
</feature>
<dbReference type="InterPro" id="IPR011009">
    <property type="entry name" value="Kinase-like_dom_sf"/>
</dbReference>
<reference evidence="2" key="1">
    <citation type="submission" date="2015-12" db="EMBL/GenBank/DDBJ databases">
        <title>Update maize B73 reference genome by single molecule sequencing technologies.</title>
        <authorList>
            <consortium name="Maize Genome Sequencing Project"/>
            <person name="Ware D."/>
        </authorList>
    </citation>
    <scope>NUCLEOTIDE SEQUENCE</scope>
    <source>
        <tissue evidence="2">Seedling</tissue>
    </source>
</reference>